<keyword evidence="1" id="KW-0812">Transmembrane</keyword>
<evidence type="ECO:0000256" key="1">
    <source>
        <dbReference type="SAM" id="Phobius"/>
    </source>
</evidence>
<comment type="caution">
    <text evidence="2">The sequence shown here is derived from an EMBL/GenBank/DDBJ whole genome shotgun (WGS) entry which is preliminary data.</text>
</comment>
<keyword evidence="1" id="KW-1133">Transmembrane helix</keyword>
<protein>
    <submittedName>
        <fullName evidence="2">Uncharacterized protein</fullName>
    </submittedName>
</protein>
<keyword evidence="3" id="KW-1185">Reference proteome</keyword>
<accession>A0A9W5Y1P8</accession>
<sequence length="63" mass="6970">MVDKKKKSLKKTIFLAGLTLLILSVGLPSITKSIWEIVIKGILILISAILISFAVVKKDFDEK</sequence>
<evidence type="ECO:0000313" key="2">
    <source>
        <dbReference type="EMBL" id="GKU25000.1"/>
    </source>
</evidence>
<proteinExistence type="predicted"/>
<name>A0A9W5Y1P8_9CLOT</name>
<evidence type="ECO:0000313" key="3">
    <source>
        <dbReference type="Proteomes" id="UP001057868"/>
    </source>
</evidence>
<dbReference type="AlphaFoldDB" id="A0A9W5Y1P8"/>
<keyword evidence="1" id="KW-0472">Membrane</keyword>
<feature type="transmembrane region" description="Helical" evidence="1">
    <location>
        <begin position="37"/>
        <end position="56"/>
    </location>
</feature>
<feature type="transmembrane region" description="Helical" evidence="1">
    <location>
        <begin position="12"/>
        <end position="31"/>
    </location>
</feature>
<dbReference type="Proteomes" id="UP001057868">
    <property type="component" value="Unassembled WGS sequence"/>
</dbReference>
<dbReference type="EMBL" id="BQXY01000002">
    <property type="protein sequence ID" value="GKU25000.1"/>
    <property type="molecule type" value="Genomic_DNA"/>
</dbReference>
<reference evidence="2" key="1">
    <citation type="journal article" date="2023" name="Int. J. Syst. Evol. Microbiol.">
        <title>&lt;i&gt;Clostridium folliculivorans&lt;/i&gt; sp. nov., isolated from soil samples of an organic paddy in Japan.</title>
        <authorList>
            <person name="Tazawa J."/>
            <person name="Kobayashi H."/>
            <person name="Tanizawa Y."/>
            <person name="Uchino A."/>
            <person name="Tanaka F."/>
            <person name="Urashima Y."/>
            <person name="Miura S."/>
            <person name="Sakamoto M."/>
            <person name="Ohkuma M."/>
            <person name="Tohno M."/>
        </authorList>
    </citation>
    <scope>NUCLEOTIDE SEQUENCE</scope>
    <source>
        <strain evidence="2">D1-1</strain>
    </source>
</reference>
<organism evidence="2 3">
    <name type="scientific">Clostridium folliculivorans</name>
    <dbReference type="NCBI Taxonomy" id="2886038"/>
    <lineage>
        <taxon>Bacteria</taxon>
        <taxon>Bacillati</taxon>
        <taxon>Bacillota</taxon>
        <taxon>Clostridia</taxon>
        <taxon>Eubacteriales</taxon>
        <taxon>Clostridiaceae</taxon>
        <taxon>Clostridium</taxon>
    </lineage>
</organism>
<dbReference type="RefSeq" id="WP_261851972.1">
    <property type="nucleotide sequence ID" value="NZ_BQXY01000002.1"/>
</dbReference>
<gene>
    <name evidence="2" type="ORF">CFOLD11_18260</name>
</gene>